<keyword evidence="5" id="KW-0902">Two-component regulatory system</keyword>
<dbReference type="GO" id="GO:0046872">
    <property type="term" value="F:metal ion binding"/>
    <property type="evidence" value="ECO:0007669"/>
    <property type="project" value="InterPro"/>
</dbReference>
<dbReference type="CDD" id="cd00082">
    <property type="entry name" value="HisKA"/>
    <property type="match status" value="1"/>
</dbReference>
<dbReference type="EC" id="2.7.13.3" evidence="2"/>
<dbReference type="InterPro" id="IPR036097">
    <property type="entry name" value="HisK_dim/P_sf"/>
</dbReference>
<accession>A0A0E9LXD6</accession>
<dbReference type="Gene3D" id="3.40.50.280">
    <property type="entry name" value="Cobalamin-binding domain"/>
    <property type="match status" value="1"/>
</dbReference>
<dbReference type="SUPFAM" id="SSF52242">
    <property type="entry name" value="Cobalamin (vitamin B12)-binding domain"/>
    <property type="match status" value="1"/>
</dbReference>
<dbReference type="AlphaFoldDB" id="A0A0E9LXD6"/>
<name>A0A0E9LXD6_9BACT</name>
<evidence type="ECO:0000313" key="9">
    <source>
        <dbReference type="EMBL" id="GAO29899.1"/>
    </source>
</evidence>
<dbReference type="InterPro" id="IPR036724">
    <property type="entry name" value="Cobalamin-bd_sf"/>
</dbReference>
<keyword evidence="4" id="KW-0418">Kinase</keyword>
<dbReference type="PANTHER" id="PTHR43711:SF26">
    <property type="entry name" value="SENSOR HISTIDINE KINASE RCSC"/>
    <property type="match status" value="1"/>
</dbReference>
<dbReference type="InterPro" id="IPR005467">
    <property type="entry name" value="His_kinase_dom"/>
</dbReference>
<dbReference type="GO" id="GO:0031419">
    <property type="term" value="F:cobalamin binding"/>
    <property type="evidence" value="ECO:0007669"/>
    <property type="project" value="InterPro"/>
</dbReference>
<feature type="compositionally biased region" description="Low complexity" evidence="6">
    <location>
        <begin position="348"/>
        <end position="361"/>
    </location>
</feature>
<dbReference type="SMART" id="SM00388">
    <property type="entry name" value="HisKA"/>
    <property type="match status" value="1"/>
</dbReference>
<keyword evidence="10" id="KW-1185">Reference proteome</keyword>
<proteinExistence type="predicted"/>
<sequence>MGMDTSTAHTDIDKELETAGLKAFKKIFEKAWQSRTIGLIIASGKGEIIKHSPKAAMILTGKSGNLNGHHLSNYLSDPESRLKQLINHPPEDIDDSSVTFPSKVFPKHIIRLVPEIISAPELQNHSLLILQNITDETIIIREFQKMEQSLKDTNLEFKEINAQKDKFLYIIAHDLRGPLNNLMGFLEILSTQFENNSPQENKQLIQLLGSNAHSMYELVENLLNWALSQSGKMKHYPSRLPLQKLIKRVLNQINPVAGSKNIRIHSHIPEDATVFADEIMLITILRNLLSNAIKFSPPGSEVIISHALKDKEAIITVTDFGTGIAPDVLPASFCPPAPSPPPAPTANPAPASACPSATNSPKCKTATSGSKANPARGAPSMCHCQPATPDSCLSISISAQGKPLEASVRIPVHPSITPIDRINNLGQISSYKQLVGNKLLLIKNKLSDNLEYRIFLAALLEGDRVTCSQKVNDFLNSGHTINQLYEGVLKRALYEVGELWEEGKISVATEHLASAIVESLLNMLYLSIISDKKINKTVVVSCVENELHQIGIKMVSDVFEIHGWNAYFLGANTPTKELVDFVKTTNPTILALSLSLYFHLPELESMIQSIRKEFPELLILVGGQAFRHGGKDVINKYDRVILGDNLDFLESFLKNTDENG</sequence>
<dbReference type="PROSITE" id="PS50109">
    <property type="entry name" value="HIS_KIN"/>
    <property type="match status" value="1"/>
</dbReference>
<dbReference type="InterPro" id="IPR036890">
    <property type="entry name" value="HATPase_C_sf"/>
</dbReference>
<dbReference type="PROSITE" id="PS51332">
    <property type="entry name" value="B12_BINDING"/>
    <property type="match status" value="1"/>
</dbReference>
<dbReference type="Gene3D" id="1.10.1240.10">
    <property type="entry name" value="Methionine synthase domain"/>
    <property type="match status" value="1"/>
</dbReference>
<dbReference type="Proteomes" id="UP000032900">
    <property type="component" value="Unassembled WGS sequence"/>
</dbReference>
<dbReference type="EMBL" id="BAZW01000015">
    <property type="protein sequence ID" value="GAO29899.1"/>
    <property type="molecule type" value="Genomic_DNA"/>
</dbReference>
<dbReference type="Gene3D" id="1.10.287.130">
    <property type="match status" value="1"/>
</dbReference>
<comment type="catalytic activity">
    <reaction evidence="1">
        <text>ATP + protein L-histidine = ADP + protein N-phospho-L-histidine.</text>
        <dbReference type="EC" id="2.7.13.3"/>
    </reaction>
</comment>
<evidence type="ECO:0000256" key="3">
    <source>
        <dbReference type="ARBA" id="ARBA00022679"/>
    </source>
</evidence>
<dbReference type="InterPro" id="IPR003661">
    <property type="entry name" value="HisK_dim/P_dom"/>
</dbReference>
<dbReference type="SUPFAM" id="SSF55874">
    <property type="entry name" value="ATPase domain of HSP90 chaperone/DNA topoisomerase II/histidine kinase"/>
    <property type="match status" value="1"/>
</dbReference>
<dbReference type="InterPro" id="IPR036594">
    <property type="entry name" value="Meth_synthase_dom"/>
</dbReference>
<evidence type="ECO:0000256" key="6">
    <source>
        <dbReference type="SAM" id="MobiDB-lite"/>
    </source>
</evidence>
<evidence type="ECO:0000256" key="4">
    <source>
        <dbReference type="ARBA" id="ARBA00022777"/>
    </source>
</evidence>
<comment type="caution">
    <text evidence="9">The sequence shown here is derived from an EMBL/GenBank/DDBJ whole genome shotgun (WGS) entry which is preliminary data.</text>
</comment>
<dbReference type="PANTHER" id="PTHR43711">
    <property type="entry name" value="TWO-COMPONENT HISTIDINE KINASE"/>
    <property type="match status" value="1"/>
</dbReference>
<dbReference type="Pfam" id="PF02518">
    <property type="entry name" value="HATPase_c"/>
    <property type="match status" value="1"/>
</dbReference>
<reference evidence="9 10" key="1">
    <citation type="journal article" date="2015" name="Microbes Environ.">
        <title>Distribution and evolution of nitrogen fixation genes in the phylum bacteroidetes.</title>
        <authorList>
            <person name="Inoue J."/>
            <person name="Oshima K."/>
            <person name="Suda W."/>
            <person name="Sakamoto M."/>
            <person name="Iino T."/>
            <person name="Noda S."/>
            <person name="Hongoh Y."/>
            <person name="Hattori M."/>
            <person name="Ohkuma M."/>
        </authorList>
    </citation>
    <scope>NUCLEOTIDE SEQUENCE [LARGE SCALE GENOMIC DNA]</scope>
    <source>
        <strain evidence="9">JCM 15548</strain>
    </source>
</reference>
<dbReference type="Pfam" id="PF02607">
    <property type="entry name" value="B12-binding_2"/>
    <property type="match status" value="1"/>
</dbReference>
<dbReference type="InterPro" id="IPR006158">
    <property type="entry name" value="Cobalamin-bd"/>
</dbReference>
<dbReference type="STRING" id="1236989.JCM15548_12134"/>
<feature type="compositionally biased region" description="Pro residues" evidence="6">
    <location>
        <begin position="335"/>
        <end position="347"/>
    </location>
</feature>
<dbReference type="SUPFAM" id="SSF47384">
    <property type="entry name" value="Homodimeric domain of signal transducing histidine kinase"/>
    <property type="match status" value="1"/>
</dbReference>
<organism evidence="9 10">
    <name type="scientific">Geofilum rubicundum JCM 15548</name>
    <dbReference type="NCBI Taxonomy" id="1236989"/>
    <lineage>
        <taxon>Bacteria</taxon>
        <taxon>Pseudomonadati</taxon>
        <taxon>Bacteroidota</taxon>
        <taxon>Bacteroidia</taxon>
        <taxon>Marinilabiliales</taxon>
        <taxon>Marinilabiliaceae</taxon>
        <taxon>Geofilum</taxon>
    </lineage>
</organism>
<dbReference type="Pfam" id="PF02310">
    <property type="entry name" value="B12-binding"/>
    <property type="match status" value="1"/>
</dbReference>
<keyword evidence="3" id="KW-0808">Transferase</keyword>
<feature type="domain" description="Histidine kinase" evidence="7">
    <location>
        <begin position="170"/>
        <end position="333"/>
    </location>
</feature>
<evidence type="ECO:0000256" key="2">
    <source>
        <dbReference type="ARBA" id="ARBA00012438"/>
    </source>
</evidence>
<protein>
    <recommendedName>
        <fullName evidence="2">histidine kinase</fullName>
        <ecNumber evidence="2">2.7.13.3</ecNumber>
    </recommendedName>
</protein>
<dbReference type="InterPro" id="IPR003594">
    <property type="entry name" value="HATPase_dom"/>
</dbReference>
<evidence type="ECO:0000259" key="7">
    <source>
        <dbReference type="PROSITE" id="PS50109"/>
    </source>
</evidence>
<gene>
    <name evidence="9" type="ORF">JCM15548_12134</name>
</gene>
<dbReference type="GO" id="GO:0000155">
    <property type="term" value="F:phosphorelay sensor kinase activity"/>
    <property type="evidence" value="ECO:0007669"/>
    <property type="project" value="InterPro"/>
</dbReference>
<evidence type="ECO:0000259" key="8">
    <source>
        <dbReference type="PROSITE" id="PS51332"/>
    </source>
</evidence>
<dbReference type="InterPro" id="IPR003759">
    <property type="entry name" value="Cbl-bd_cap"/>
</dbReference>
<dbReference type="OrthoDB" id="9803687at2"/>
<feature type="domain" description="B12-binding" evidence="8">
    <location>
        <begin position="535"/>
        <end position="660"/>
    </location>
</feature>
<dbReference type="InterPro" id="IPR050736">
    <property type="entry name" value="Sensor_HK_Regulatory"/>
</dbReference>
<dbReference type="Gene3D" id="3.30.565.10">
    <property type="entry name" value="Histidine kinase-like ATPase, C-terminal domain"/>
    <property type="match status" value="1"/>
</dbReference>
<dbReference type="Pfam" id="PF00512">
    <property type="entry name" value="HisKA"/>
    <property type="match status" value="1"/>
</dbReference>
<feature type="region of interest" description="Disordered" evidence="6">
    <location>
        <begin position="335"/>
        <end position="377"/>
    </location>
</feature>
<evidence type="ECO:0000313" key="10">
    <source>
        <dbReference type="Proteomes" id="UP000032900"/>
    </source>
</evidence>
<evidence type="ECO:0000256" key="5">
    <source>
        <dbReference type="ARBA" id="ARBA00023012"/>
    </source>
</evidence>
<evidence type="ECO:0000256" key="1">
    <source>
        <dbReference type="ARBA" id="ARBA00000085"/>
    </source>
</evidence>